<dbReference type="GO" id="GO:0019212">
    <property type="term" value="F:phosphatase inhibitor activity"/>
    <property type="evidence" value="ECO:0007669"/>
    <property type="project" value="TreeGrafter"/>
</dbReference>
<dbReference type="Gene3D" id="1.10.287.370">
    <property type="match status" value="1"/>
</dbReference>
<dbReference type="GO" id="GO:0003682">
    <property type="term" value="F:chromatin binding"/>
    <property type="evidence" value="ECO:0007669"/>
    <property type="project" value="TreeGrafter"/>
</dbReference>
<evidence type="ECO:0000256" key="4">
    <source>
        <dbReference type="SAM" id="Coils"/>
    </source>
</evidence>
<evidence type="ECO:0000313" key="5">
    <source>
        <dbReference type="EMBL" id="OII72563.1"/>
    </source>
</evidence>
<dbReference type="GO" id="GO:0003714">
    <property type="term" value="F:transcription corepressor activity"/>
    <property type="evidence" value="ECO:0007669"/>
    <property type="project" value="TreeGrafter"/>
</dbReference>
<dbReference type="AlphaFoldDB" id="A0A1J4MGH7"/>
<keyword evidence="4" id="KW-0175">Coiled coil</keyword>
<evidence type="ECO:0000256" key="2">
    <source>
        <dbReference type="ARBA" id="ARBA00023242"/>
    </source>
</evidence>
<keyword evidence="6" id="KW-1185">Reference proteome</keyword>
<dbReference type="VEuPathDB" id="CryptoDB:cubi_03299"/>
<reference evidence="5 6" key="1">
    <citation type="submission" date="2016-10" db="EMBL/GenBank/DDBJ databases">
        <title>Reductive evolution of mitochondrial metabolism and differential evolution of invasion-related proteins in Cryptosporidium.</title>
        <authorList>
            <person name="Liu S."/>
            <person name="Roellig D.M."/>
            <person name="Guo Y."/>
            <person name="Li N."/>
            <person name="Frace M.A."/>
            <person name="Tang K."/>
            <person name="Zhang L."/>
            <person name="Feng Y."/>
            <person name="Xiao L."/>
        </authorList>
    </citation>
    <scope>NUCLEOTIDE SEQUENCE [LARGE SCALE GENOMIC DNA]</scope>
    <source>
        <strain evidence="5">39726</strain>
    </source>
</reference>
<proteinExistence type="inferred from homology"/>
<dbReference type="PANTHER" id="PTHR15111">
    <property type="entry name" value="RNA POLYMERASE II SUBUNIT 5-MEDIATING PROTEIN NNX3"/>
    <property type="match status" value="1"/>
</dbReference>
<gene>
    <name evidence="5" type="ORF">cubi_03299</name>
</gene>
<dbReference type="RefSeq" id="XP_028874025.1">
    <property type="nucleotide sequence ID" value="XM_029020312.1"/>
</dbReference>
<dbReference type="EMBL" id="LRBP01000021">
    <property type="protein sequence ID" value="OII72563.1"/>
    <property type="molecule type" value="Genomic_DNA"/>
</dbReference>
<name>A0A1J4MGH7_9CRYT</name>
<keyword evidence="2" id="KW-0539">Nucleus</keyword>
<organism evidence="5 6">
    <name type="scientific">Cryptosporidium ubiquitum</name>
    <dbReference type="NCBI Taxonomy" id="857276"/>
    <lineage>
        <taxon>Eukaryota</taxon>
        <taxon>Sar</taxon>
        <taxon>Alveolata</taxon>
        <taxon>Apicomplexa</taxon>
        <taxon>Conoidasida</taxon>
        <taxon>Coccidia</taxon>
        <taxon>Eucoccidiorida</taxon>
        <taxon>Eimeriorina</taxon>
        <taxon>Cryptosporidiidae</taxon>
        <taxon>Cryptosporidium</taxon>
    </lineage>
</organism>
<dbReference type="NCBIfam" id="TIGR00293">
    <property type="entry name" value="prefoldin subunit alpha"/>
    <property type="match status" value="1"/>
</dbReference>
<dbReference type="InterPro" id="IPR009053">
    <property type="entry name" value="Prefoldin"/>
</dbReference>
<dbReference type="Pfam" id="PF02996">
    <property type="entry name" value="Prefoldin"/>
    <property type="match status" value="1"/>
</dbReference>
<accession>A0A1J4MGH7</accession>
<evidence type="ECO:0000256" key="3">
    <source>
        <dbReference type="ARBA" id="ARBA00038295"/>
    </source>
</evidence>
<dbReference type="InterPro" id="IPR052255">
    <property type="entry name" value="RNA_pol_II_subunit5-mediator"/>
</dbReference>
<dbReference type="GO" id="GO:0000122">
    <property type="term" value="P:negative regulation of transcription by RNA polymerase II"/>
    <property type="evidence" value="ECO:0007669"/>
    <property type="project" value="TreeGrafter"/>
</dbReference>
<comment type="similarity">
    <text evidence="3">Belongs to the RNA polymerase II subunit 5-mediating protein family.</text>
</comment>
<feature type="coiled-coil region" evidence="4">
    <location>
        <begin position="13"/>
        <end position="40"/>
    </location>
</feature>
<dbReference type="GeneID" id="39980091"/>
<evidence type="ECO:0000256" key="1">
    <source>
        <dbReference type="ARBA" id="ARBA00004123"/>
    </source>
</evidence>
<protein>
    <submittedName>
        <fullName evidence="5">Prefoldin like molecular chaperone</fullName>
    </submittedName>
</protein>
<comment type="caution">
    <text evidence="5">The sequence shown here is derived from an EMBL/GenBank/DDBJ whole genome shotgun (WGS) entry which is preliminary data.</text>
</comment>
<evidence type="ECO:0000313" key="6">
    <source>
        <dbReference type="Proteomes" id="UP000186176"/>
    </source>
</evidence>
<dbReference type="SUPFAM" id="SSF46579">
    <property type="entry name" value="Prefoldin"/>
    <property type="match status" value="1"/>
</dbReference>
<dbReference type="CDD" id="cd23159">
    <property type="entry name" value="Prefoldin_URI1"/>
    <property type="match status" value="1"/>
</dbReference>
<dbReference type="GO" id="GO:0005634">
    <property type="term" value="C:nucleus"/>
    <property type="evidence" value="ECO:0007669"/>
    <property type="project" value="UniProtKB-SubCell"/>
</dbReference>
<dbReference type="Proteomes" id="UP000186176">
    <property type="component" value="Unassembled WGS sequence"/>
</dbReference>
<dbReference type="OrthoDB" id="10267474at2759"/>
<dbReference type="PANTHER" id="PTHR15111:SF0">
    <property type="entry name" value="UNCONVENTIONAL PREFOLDIN RPB5 INTERACTOR 1"/>
    <property type="match status" value="1"/>
</dbReference>
<comment type="subcellular location">
    <subcellularLocation>
        <location evidence="1">Nucleus</location>
    </subcellularLocation>
</comment>
<sequence>MSISDSSVIYKNKEVLEHEISELNSMISEFEQVLQVLKRLPNKVQHEIMVPLGPLAFSSGYIINTNKVLMHLGSDLYAERTTFESQKTINRRLSQAKDCFETMKKNLSKIEEALKLKDEFSVNKDSYLKIEAEIKEEMTQGDEFIKNITFKDGTAEIREEISEDVDISKNLIPPPLSSAMNQKPYIPDSHVEEQDSKLGEEYNEDNMETHIESVLEKKDNNELDILETEISNLNILKEPKVFNDKGKPISIFKQRMAAKK</sequence>
<dbReference type="InterPro" id="IPR004127">
    <property type="entry name" value="Prefoldin_subunit_alpha"/>
</dbReference>